<dbReference type="InterPro" id="IPR003439">
    <property type="entry name" value="ABC_transporter-like_ATP-bd"/>
</dbReference>
<dbReference type="PROSITE" id="PS50893">
    <property type="entry name" value="ABC_TRANSPORTER_2"/>
    <property type="match status" value="2"/>
</dbReference>
<dbReference type="AlphaFoldDB" id="A0A3L9Y113"/>
<dbReference type="Proteomes" id="UP000281343">
    <property type="component" value="Unassembled WGS sequence"/>
</dbReference>
<keyword evidence="9" id="KW-0472">Membrane</keyword>
<dbReference type="PANTHER" id="PTHR43790">
    <property type="entry name" value="CARBOHYDRATE TRANSPORT ATP-BINDING PROTEIN MG119-RELATED"/>
    <property type="match status" value="1"/>
</dbReference>
<evidence type="ECO:0000256" key="4">
    <source>
        <dbReference type="ARBA" id="ARBA00022597"/>
    </source>
</evidence>
<reference evidence="11 12" key="1">
    <citation type="submission" date="2018-10" db="EMBL/GenBank/DDBJ databases">
        <authorList>
            <person name="Jung H.S."/>
            <person name="Jeon C.O."/>
        </authorList>
    </citation>
    <scope>NUCLEOTIDE SEQUENCE [LARGE SCALE GENOMIC DNA]</scope>
    <source>
        <strain evidence="11 12">MA-7-27</strain>
    </source>
</reference>
<dbReference type="Gene3D" id="3.40.50.300">
    <property type="entry name" value="P-loop containing nucleotide triphosphate hydrolases"/>
    <property type="match status" value="2"/>
</dbReference>
<dbReference type="PROSITE" id="PS00211">
    <property type="entry name" value="ABC_TRANSPORTER_1"/>
    <property type="match status" value="1"/>
</dbReference>
<accession>A0A3L9Y113</accession>
<comment type="caution">
    <text evidence="11">The sequence shown here is derived from an EMBL/GenBank/DDBJ whole genome shotgun (WGS) entry which is preliminary data.</text>
</comment>
<dbReference type="InterPro" id="IPR027417">
    <property type="entry name" value="P-loop_NTPase"/>
</dbReference>
<evidence type="ECO:0000256" key="3">
    <source>
        <dbReference type="ARBA" id="ARBA00022475"/>
    </source>
</evidence>
<dbReference type="GO" id="GO:0005524">
    <property type="term" value="F:ATP binding"/>
    <property type="evidence" value="ECO:0007669"/>
    <property type="project" value="UniProtKB-KW"/>
</dbReference>
<dbReference type="Pfam" id="PF00005">
    <property type="entry name" value="ABC_tran"/>
    <property type="match status" value="2"/>
</dbReference>
<dbReference type="OrthoDB" id="9805029at2"/>
<evidence type="ECO:0000256" key="7">
    <source>
        <dbReference type="ARBA" id="ARBA00022840"/>
    </source>
</evidence>
<evidence type="ECO:0000256" key="6">
    <source>
        <dbReference type="ARBA" id="ARBA00022741"/>
    </source>
</evidence>
<proteinExistence type="predicted"/>
<dbReference type="InterPro" id="IPR003593">
    <property type="entry name" value="AAA+_ATPase"/>
</dbReference>
<dbReference type="CDD" id="cd03215">
    <property type="entry name" value="ABC_Carb_Monos_II"/>
    <property type="match status" value="1"/>
</dbReference>
<evidence type="ECO:0000256" key="8">
    <source>
        <dbReference type="ARBA" id="ARBA00022967"/>
    </source>
</evidence>
<keyword evidence="2" id="KW-0813">Transport</keyword>
<keyword evidence="8" id="KW-1278">Translocase</keyword>
<keyword evidence="7 11" id="KW-0067">ATP-binding</keyword>
<keyword evidence="4" id="KW-0762">Sugar transport</keyword>
<dbReference type="InterPro" id="IPR017871">
    <property type="entry name" value="ABC_transporter-like_CS"/>
</dbReference>
<evidence type="ECO:0000313" key="12">
    <source>
        <dbReference type="Proteomes" id="UP000281343"/>
    </source>
</evidence>
<dbReference type="RefSeq" id="WP_121897989.1">
    <property type="nucleotide sequence ID" value="NZ_RCNT01000004.1"/>
</dbReference>
<evidence type="ECO:0000256" key="9">
    <source>
        <dbReference type="ARBA" id="ARBA00023136"/>
    </source>
</evidence>
<sequence length="499" mass="52619">MLLELSHITKRFPGVLALDDARFALAAGEVHALMGENGAGKSTLMKIASGLFQPDAGEIRIDGRAVRLSGPASAKAAGIHTVFQELTVLPNRSVAENLMIGREPVRAGGLWLDRGALIRAAQRILDDLGIPLEATAPAGRLSTGQRQMVEIARASAQIPRVLILDEPTSSLGRAEEELLFSLVRRLSERGVGIIYITHRMSEVFALSDRITVLRDGRYVLSGATADLDRTALIRAMVGRDVAEDRHGTADDDLPVVLEVERLARGTAVRGASLSLKAGEVLGMAGLMGAGRTELARLIAGIDRPDSGGMTLFGKPYAPAGIGEALARGVAYASEDRKRLGLVLPLSVADNIALPSLRRLAPLGVIGPNRIAGFARDWMERLGVRAAGPGVAVDTLSGGNQQKVALAKWLATAPRVILLDEPTRGVDVGAKAEIYALIRQLATDGAAILAISSELPELLQISDRIAVMAQGRVAGILPAETATEESLLDLSFTEAAETAA</sequence>
<name>A0A3L9Y113_9RHOB</name>
<dbReference type="FunFam" id="3.40.50.300:FF:000127">
    <property type="entry name" value="Ribose import ATP-binding protein RbsA"/>
    <property type="match status" value="1"/>
</dbReference>
<organism evidence="11 12">
    <name type="scientific">Rhodophyticola porphyridii</name>
    <dbReference type="NCBI Taxonomy" id="1852017"/>
    <lineage>
        <taxon>Bacteria</taxon>
        <taxon>Pseudomonadati</taxon>
        <taxon>Pseudomonadota</taxon>
        <taxon>Alphaproteobacteria</taxon>
        <taxon>Rhodobacterales</taxon>
        <taxon>Roseobacteraceae</taxon>
        <taxon>Rhodophyticola</taxon>
    </lineage>
</organism>
<dbReference type="GO" id="GO:0016887">
    <property type="term" value="F:ATP hydrolysis activity"/>
    <property type="evidence" value="ECO:0007669"/>
    <property type="project" value="InterPro"/>
</dbReference>
<feature type="domain" description="ABC transporter" evidence="10">
    <location>
        <begin position="248"/>
        <end position="494"/>
    </location>
</feature>
<feature type="domain" description="ABC transporter" evidence="10">
    <location>
        <begin position="3"/>
        <end position="240"/>
    </location>
</feature>
<keyword evidence="6" id="KW-0547">Nucleotide-binding</keyword>
<dbReference type="SMART" id="SM00382">
    <property type="entry name" value="AAA"/>
    <property type="match status" value="2"/>
</dbReference>
<dbReference type="SUPFAM" id="SSF52540">
    <property type="entry name" value="P-loop containing nucleoside triphosphate hydrolases"/>
    <property type="match status" value="2"/>
</dbReference>
<keyword evidence="12" id="KW-1185">Reference proteome</keyword>
<dbReference type="InterPro" id="IPR050107">
    <property type="entry name" value="ABC_carbohydrate_import_ATPase"/>
</dbReference>
<evidence type="ECO:0000256" key="5">
    <source>
        <dbReference type="ARBA" id="ARBA00022737"/>
    </source>
</evidence>
<keyword evidence="3" id="KW-1003">Cell membrane</keyword>
<evidence type="ECO:0000256" key="2">
    <source>
        <dbReference type="ARBA" id="ARBA00022448"/>
    </source>
</evidence>
<protein>
    <submittedName>
        <fullName evidence="11">Sugar ABC transporter ATP-binding protein</fullName>
    </submittedName>
</protein>
<evidence type="ECO:0000256" key="1">
    <source>
        <dbReference type="ARBA" id="ARBA00004202"/>
    </source>
</evidence>
<dbReference type="GO" id="GO:0005886">
    <property type="term" value="C:plasma membrane"/>
    <property type="evidence" value="ECO:0007669"/>
    <property type="project" value="UniProtKB-SubCell"/>
</dbReference>
<gene>
    <name evidence="11" type="ORF">D9R08_09405</name>
</gene>
<dbReference type="EMBL" id="RCNT01000004">
    <property type="protein sequence ID" value="RMA42509.1"/>
    <property type="molecule type" value="Genomic_DNA"/>
</dbReference>
<evidence type="ECO:0000313" key="11">
    <source>
        <dbReference type="EMBL" id="RMA42509.1"/>
    </source>
</evidence>
<comment type="subcellular location">
    <subcellularLocation>
        <location evidence="1">Cell membrane</location>
        <topology evidence="1">Peripheral membrane protein</topology>
    </subcellularLocation>
</comment>
<evidence type="ECO:0000259" key="10">
    <source>
        <dbReference type="PROSITE" id="PS50893"/>
    </source>
</evidence>
<keyword evidence="5" id="KW-0677">Repeat</keyword>
<dbReference type="PANTHER" id="PTHR43790:SF3">
    <property type="entry name" value="D-ALLOSE IMPORT ATP-BINDING PROTEIN ALSA-RELATED"/>
    <property type="match status" value="1"/>
</dbReference>
<dbReference type="CDD" id="cd03216">
    <property type="entry name" value="ABC_Carb_Monos_I"/>
    <property type="match status" value="1"/>
</dbReference>